<evidence type="ECO:0000313" key="2">
    <source>
        <dbReference type="EMBL" id="VDC29839.1"/>
    </source>
</evidence>
<reference evidence="2 3" key="1">
    <citation type="submission" date="2018-11" db="EMBL/GenBank/DDBJ databases">
        <authorList>
            <person name="Criscuolo A."/>
        </authorList>
    </citation>
    <scope>NUCLEOTIDE SEQUENCE [LARGE SCALE GENOMIC DNA]</scope>
    <source>
        <strain evidence="2">ATB-66</strain>
    </source>
</reference>
<dbReference type="PANTHER" id="PTHR37313:SF2">
    <property type="entry name" value="UPF0749 PROTEIN YLXX"/>
    <property type="match status" value="1"/>
</dbReference>
<dbReference type="EMBL" id="UXAV01000042">
    <property type="protein sequence ID" value="VDC29839.1"/>
    <property type="molecule type" value="Genomic_DNA"/>
</dbReference>
<evidence type="ECO:0008006" key="4">
    <source>
        <dbReference type="Google" id="ProtNLM"/>
    </source>
</evidence>
<sequence length="239" mass="27021">MRKTIHWRFTLILLIVGFMTAVQYNTLKVPEIRDTRDIWAIRKELSSEKQSHSELLSEIRELDKTIHTYESLNNENAGQALSTTVDKLNRQAGRMDTIGPGIIVEVRPSAESVAFGIPITGISPDLLTRFVNELNRFKGIVLEIDGKRYTTLSSIRDINGVTAVNGINIATPPFTMKIISPTLSDSEKLYNFLSASTIQDDFYLDNFTLDIGKPIQELKISGWTEKFKNEFLKEIPKGE</sequence>
<comment type="similarity">
    <text evidence="1">Belongs to the UPF0749 family.</text>
</comment>
<accession>A0A3P5X6A6</accession>
<evidence type="ECO:0000313" key="3">
    <source>
        <dbReference type="Proteomes" id="UP000270468"/>
    </source>
</evidence>
<dbReference type="Gene3D" id="3.30.70.1880">
    <property type="entry name" value="Protein of unknown function DUF881"/>
    <property type="match status" value="1"/>
</dbReference>
<dbReference type="OrthoDB" id="2439649at2"/>
<dbReference type="PANTHER" id="PTHR37313">
    <property type="entry name" value="UPF0749 PROTEIN RV1825"/>
    <property type="match status" value="1"/>
</dbReference>
<dbReference type="Pfam" id="PF05949">
    <property type="entry name" value="DUF881"/>
    <property type="match status" value="1"/>
</dbReference>
<keyword evidence="3" id="KW-1185">Reference proteome</keyword>
<organism evidence="2 3">
    <name type="scientific">Filibacter tadaridae</name>
    <dbReference type="NCBI Taxonomy" id="2483811"/>
    <lineage>
        <taxon>Bacteria</taxon>
        <taxon>Bacillati</taxon>
        <taxon>Bacillota</taxon>
        <taxon>Bacilli</taxon>
        <taxon>Bacillales</taxon>
        <taxon>Caryophanaceae</taxon>
        <taxon>Filibacter</taxon>
    </lineage>
</organism>
<protein>
    <recommendedName>
        <fullName evidence="4">DUF881 domain-containing protein</fullName>
    </recommendedName>
</protein>
<gene>
    <name evidence="2" type="ORF">FILTAD_02391</name>
</gene>
<name>A0A3P5X6A6_9BACL</name>
<dbReference type="RefSeq" id="WP_124070999.1">
    <property type="nucleotide sequence ID" value="NZ_CBCRXF010000001.1"/>
</dbReference>
<dbReference type="Proteomes" id="UP000270468">
    <property type="component" value="Unassembled WGS sequence"/>
</dbReference>
<proteinExistence type="inferred from homology"/>
<evidence type="ECO:0000256" key="1">
    <source>
        <dbReference type="ARBA" id="ARBA00009108"/>
    </source>
</evidence>
<dbReference type="AlphaFoldDB" id="A0A3P5X6A6"/>
<dbReference type="InterPro" id="IPR010273">
    <property type="entry name" value="DUF881"/>
</dbReference>